<proteinExistence type="predicted"/>
<dbReference type="AlphaFoldDB" id="A0AAE3K3Y6"/>
<evidence type="ECO:0000313" key="2">
    <source>
        <dbReference type="Proteomes" id="UP001202674"/>
    </source>
</evidence>
<dbReference type="RefSeq" id="WP_250595172.1">
    <property type="nucleotide sequence ID" value="NZ_JAKRVY010000002.1"/>
</dbReference>
<comment type="caution">
    <text evidence="1">The sequence shown here is derived from an EMBL/GenBank/DDBJ whole genome shotgun (WGS) entry which is preliminary data.</text>
</comment>
<sequence>MWTTATTDTLAFDSHCDTVARCCRLWGSGVRRTEPARQSFGQETPTHA</sequence>
<reference evidence="1 2" key="1">
    <citation type="journal article" date="2022" name="Syst. Appl. Microbiol.">
        <title>Natronocalculus amylovorans gen. nov., sp. nov., and Natranaeroarchaeum aerophilus sp. nov., dominant culturable amylolytic natronoarchaea from hypersaline soda lakes in southwestern Siberia.</title>
        <authorList>
            <person name="Sorokin D.Y."/>
            <person name="Elcheninov A.G."/>
            <person name="Khizhniak T.V."/>
            <person name="Koenen M."/>
            <person name="Bale N.J."/>
            <person name="Damste J.S.S."/>
            <person name="Kublanov I.V."/>
        </authorList>
    </citation>
    <scope>NUCLEOTIDE SEQUENCE [LARGE SCALE GENOMIC DNA]</scope>
    <source>
        <strain evidence="1 2">AArc-St1-1</strain>
    </source>
</reference>
<evidence type="ECO:0000313" key="1">
    <source>
        <dbReference type="EMBL" id="MCL9813012.1"/>
    </source>
</evidence>
<dbReference type="Proteomes" id="UP001202674">
    <property type="component" value="Unassembled WGS sequence"/>
</dbReference>
<organism evidence="1 2">
    <name type="scientific">Natranaeroarchaeum aerophilus</name>
    <dbReference type="NCBI Taxonomy" id="2917711"/>
    <lineage>
        <taxon>Archaea</taxon>
        <taxon>Methanobacteriati</taxon>
        <taxon>Methanobacteriota</taxon>
        <taxon>Stenosarchaea group</taxon>
        <taxon>Halobacteria</taxon>
        <taxon>Halobacteriales</taxon>
        <taxon>Natronoarchaeaceae</taxon>
        <taxon>Natranaeroarchaeum</taxon>
    </lineage>
</organism>
<dbReference type="EMBL" id="JAKRVY010000002">
    <property type="protein sequence ID" value="MCL9813012.1"/>
    <property type="molecule type" value="Genomic_DNA"/>
</dbReference>
<protein>
    <submittedName>
        <fullName evidence="1">Uncharacterized protein</fullName>
    </submittedName>
</protein>
<keyword evidence="2" id="KW-1185">Reference proteome</keyword>
<accession>A0AAE3K3Y6</accession>
<name>A0AAE3K3Y6_9EURY</name>
<gene>
    <name evidence="1" type="ORF">AArcSt11_05025</name>
</gene>